<dbReference type="SMART" id="SM00320">
    <property type="entry name" value="WD40"/>
    <property type="match status" value="7"/>
</dbReference>
<evidence type="ECO:0000259" key="6">
    <source>
        <dbReference type="PROSITE" id="PS51394"/>
    </source>
</evidence>
<evidence type="ECO:0000259" key="7">
    <source>
        <dbReference type="PROSITE" id="PS51396"/>
    </source>
</evidence>
<reference evidence="8 9" key="1">
    <citation type="submission" date="2019-07" db="EMBL/GenBank/DDBJ databases">
        <title>Genomics analysis of Aphanomyces spp. identifies a new class of oomycete effector associated with host adaptation.</title>
        <authorList>
            <person name="Gaulin E."/>
        </authorList>
    </citation>
    <scope>NUCLEOTIDE SEQUENCE [LARGE SCALE GENOMIC DNA]</scope>
    <source>
        <strain evidence="8 9">ATCC 201684</strain>
    </source>
</reference>
<dbReference type="SUPFAM" id="SSF50978">
    <property type="entry name" value="WD40 repeat-like"/>
    <property type="match status" value="1"/>
</dbReference>
<dbReference type="InterPro" id="IPR019775">
    <property type="entry name" value="WD40_repeat_CS"/>
</dbReference>
<evidence type="ECO:0000256" key="1">
    <source>
        <dbReference type="ARBA" id="ARBA00004496"/>
    </source>
</evidence>
<dbReference type="Proteomes" id="UP000481153">
    <property type="component" value="Unassembled WGS sequence"/>
</dbReference>
<name>A0A6G0X6M7_9STRA</name>
<dbReference type="InterPro" id="IPR015943">
    <property type="entry name" value="WD40/YVTN_repeat-like_dom_sf"/>
</dbReference>
<dbReference type="InterPro" id="IPR038122">
    <property type="entry name" value="PFU_sf"/>
</dbReference>
<dbReference type="PROSITE" id="PS50082">
    <property type="entry name" value="WD_REPEATS_2"/>
    <property type="match status" value="1"/>
</dbReference>
<dbReference type="CDD" id="cd00200">
    <property type="entry name" value="WD40"/>
    <property type="match status" value="1"/>
</dbReference>
<comment type="caution">
    <text evidence="8">The sequence shown here is derived from an EMBL/GenBank/DDBJ whole genome shotgun (WGS) entry which is preliminary data.</text>
</comment>
<evidence type="ECO:0000256" key="3">
    <source>
        <dbReference type="ARBA" id="ARBA00022574"/>
    </source>
</evidence>
<keyword evidence="4" id="KW-0677">Repeat</keyword>
<evidence type="ECO:0000256" key="5">
    <source>
        <dbReference type="PROSITE-ProRule" id="PRU00221"/>
    </source>
</evidence>
<protein>
    <recommendedName>
        <fullName evidence="10">Phospholipase A-2-activating protein</fullName>
    </recommendedName>
</protein>
<dbReference type="VEuPathDB" id="FungiDB:AeMF1_004225"/>
<feature type="repeat" description="WD" evidence="5">
    <location>
        <begin position="102"/>
        <end position="144"/>
    </location>
</feature>
<evidence type="ECO:0000313" key="9">
    <source>
        <dbReference type="Proteomes" id="UP000481153"/>
    </source>
</evidence>
<organism evidence="8 9">
    <name type="scientific">Aphanomyces euteiches</name>
    <dbReference type="NCBI Taxonomy" id="100861"/>
    <lineage>
        <taxon>Eukaryota</taxon>
        <taxon>Sar</taxon>
        <taxon>Stramenopiles</taxon>
        <taxon>Oomycota</taxon>
        <taxon>Saprolegniomycetes</taxon>
        <taxon>Saprolegniales</taxon>
        <taxon>Verrucalvaceae</taxon>
        <taxon>Aphanomyces</taxon>
    </lineage>
</organism>
<dbReference type="PROSITE" id="PS50294">
    <property type="entry name" value="WD_REPEATS_REGION"/>
    <property type="match status" value="1"/>
</dbReference>
<evidence type="ECO:0000256" key="2">
    <source>
        <dbReference type="ARBA" id="ARBA00022490"/>
    </source>
</evidence>
<feature type="domain" description="PUL" evidence="7">
    <location>
        <begin position="493"/>
        <end position="747"/>
    </location>
</feature>
<dbReference type="EMBL" id="VJMJ01000094">
    <property type="protein sequence ID" value="KAF0735600.1"/>
    <property type="molecule type" value="Genomic_DNA"/>
</dbReference>
<dbReference type="Pfam" id="PF00400">
    <property type="entry name" value="WD40"/>
    <property type="match status" value="4"/>
</dbReference>
<keyword evidence="3 5" id="KW-0853">WD repeat</keyword>
<feature type="domain" description="PFU" evidence="6">
    <location>
        <begin position="380"/>
        <end position="474"/>
    </location>
</feature>
<gene>
    <name evidence="8" type="ORF">Ae201684_007920</name>
</gene>
<keyword evidence="9" id="KW-1185">Reference proteome</keyword>
<dbReference type="GO" id="GO:0043130">
    <property type="term" value="F:ubiquitin binding"/>
    <property type="evidence" value="ECO:0007669"/>
    <property type="project" value="TreeGrafter"/>
</dbReference>
<dbReference type="PROSITE" id="PS00678">
    <property type="entry name" value="WD_REPEATS_1"/>
    <property type="match status" value="1"/>
</dbReference>
<dbReference type="GO" id="GO:0005634">
    <property type="term" value="C:nucleus"/>
    <property type="evidence" value="ECO:0007669"/>
    <property type="project" value="TreeGrafter"/>
</dbReference>
<evidence type="ECO:0008006" key="10">
    <source>
        <dbReference type="Google" id="ProtNLM"/>
    </source>
</evidence>
<dbReference type="GO" id="GO:0043161">
    <property type="term" value="P:proteasome-mediated ubiquitin-dependent protein catabolic process"/>
    <property type="evidence" value="ECO:0007669"/>
    <property type="project" value="TreeGrafter"/>
</dbReference>
<dbReference type="InterPro" id="IPR011989">
    <property type="entry name" value="ARM-like"/>
</dbReference>
<dbReference type="InterPro" id="IPR013535">
    <property type="entry name" value="PUL_dom"/>
</dbReference>
<dbReference type="PROSITE" id="PS51394">
    <property type="entry name" value="PFU"/>
    <property type="match status" value="1"/>
</dbReference>
<proteinExistence type="predicted"/>
<dbReference type="Pfam" id="PF09070">
    <property type="entry name" value="PFU"/>
    <property type="match status" value="1"/>
</dbReference>
<dbReference type="PANTHER" id="PTHR19849:SF0">
    <property type="entry name" value="PHOSPHOLIPASE A-2-ACTIVATING PROTEIN"/>
    <property type="match status" value="1"/>
</dbReference>
<dbReference type="Gene3D" id="3.10.20.870">
    <property type="entry name" value="PFU (PLAA family ubiquitin binding), C-terminal domain"/>
    <property type="match status" value="1"/>
</dbReference>
<dbReference type="GO" id="GO:0005737">
    <property type="term" value="C:cytoplasm"/>
    <property type="evidence" value="ECO:0007669"/>
    <property type="project" value="UniProtKB-SubCell"/>
</dbReference>
<comment type="subcellular location">
    <subcellularLocation>
        <location evidence="1">Cytoplasm</location>
    </subcellularLocation>
</comment>
<dbReference type="PROSITE" id="PS51396">
    <property type="entry name" value="PUL"/>
    <property type="match status" value="1"/>
</dbReference>
<dbReference type="PANTHER" id="PTHR19849">
    <property type="entry name" value="PHOSPHOLIPASE A-2-ACTIVATING PROTEIN"/>
    <property type="match status" value="1"/>
</dbReference>
<accession>A0A6G0X6M7</accession>
<dbReference type="InterPro" id="IPR015155">
    <property type="entry name" value="PFU"/>
</dbReference>
<dbReference type="InterPro" id="IPR001680">
    <property type="entry name" value="WD40_rpt"/>
</dbReference>
<dbReference type="Pfam" id="PF08324">
    <property type="entry name" value="PUL"/>
    <property type="match status" value="1"/>
</dbReference>
<dbReference type="GO" id="GO:0010992">
    <property type="term" value="P:ubiquitin recycling"/>
    <property type="evidence" value="ECO:0007669"/>
    <property type="project" value="TreeGrafter"/>
</dbReference>
<evidence type="ECO:0000256" key="4">
    <source>
        <dbReference type="ARBA" id="ARBA00022737"/>
    </source>
</evidence>
<evidence type="ECO:0000313" key="8">
    <source>
        <dbReference type="EMBL" id="KAF0735600.1"/>
    </source>
</evidence>
<dbReference type="InterPro" id="IPR036322">
    <property type="entry name" value="WD40_repeat_dom_sf"/>
</dbReference>
<sequence>MSTYSIVRSLEGHGGAVRAICDVQSTVVTGAMDAAVISWDDTQPQQSIYDHSHWVTALIPLDTQHEALLSSAGGFVTGGMDMHVRVFTKATKEQEFVCVIKLEGHTSGVISLTWTQEKESILLSGSWDGTCRGWDIRSQTCRFVLPDHENGVCVLGLSNGRIATGSTGRQQGNQVVDACIRMWDAVSPFNYTLMKTLTDHQGPVRQLVSVDEIGFASCSNDGTIKLRAAEDGEVLMTCSHPLNHEGKPAFVLGLAYLPKTQHLVSVSEDCTARVWTLDGSCLQTIEHPSGLWCVAPLSNGDFATGAEDKTVRVFSTSGNDPALAAVLTAQVAEAHVQKSRGPSAVEIEKLPAYEARGSHVGKSDGMIQMFRRDNVAWACQWNAISGTWLDIGQVTGTGSGGVIDGEAYDMVIPVEIETPSGIRKLEIGYNQGQNPFAVAQAFIDKHFLNQSYLKEIADYITQRSENYQPPVLGTENTSFLVQSSSSAPSVSSVFFPAKVYTSFDTAKIAKLHSTLVQFNADLESPARLTDSELELAATLIQTLLQTSFYHSSSIPRTQAQVVLKILDRWPLAKVFPGLDLCRLLLVHPLGGELLSGSPIVATVLRLGFSDKTVTDATRFLAIRVLCNMFLHPSTRSSVVAATNAVLETIAPWTNSNASKPLAISIASLLLNYTIAGTTTPELISKALHSMLSPSLDEETFGRVLVALATLGAPLQESVANLQSTASKTYPPTSTIHAILKDMAATFN</sequence>
<keyword evidence="2" id="KW-0963">Cytoplasm</keyword>
<dbReference type="AlphaFoldDB" id="A0A6G0X6M7"/>
<dbReference type="Gene3D" id="2.130.10.10">
    <property type="entry name" value="YVTN repeat-like/Quinoprotein amine dehydrogenase"/>
    <property type="match status" value="1"/>
</dbReference>
<dbReference type="Gene3D" id="1.25.10.10">
    <property type="entry name" value="Leucine-rich Repeat Variant"/>
    <property type="match status" value="1"/>
</dbReference>